<keyword evidence="2" id="KW-1185">Reference proteome</keyword>
<proteinExistence type="predicted"/>
<name>A0AA52H9Q4_9PROT</name>
<dbReference type="KEGG" id="tmk:QGN29_02105"/>
<dbReference type="Pfam" id="PF07310">
    <property type="entry name" value="PAS_5"/>
    <property type="match status" value="1"/>
</dbReference>
<dbReference type="EMBL" id="CP123872">
    <property type="protein sequence ID" value="WND03159.1"/>
    <property type="molecule type" value="Genomic_DNA"/>
</dbReference>
<evidence type="ECO:0000313" key="2">
    <source>
        <dbReference type="Proteomes" id="UP001268683"/>
    </source>
</evidence>
<organism evidence="1 2">
    <name type="scientific">Temperatibacter marinus</name>
    <dbReference type="NCBI Taxonomy" id="1456591"/>
    <lineage>
        <taxon>Bacteria</taxon>
        <taxon>Pseudomonadati</taxon>
        <taxon>Pseudomonadota</taxon>
        <taxon>Alphaproteobacteria</taxon>
        <taxon>Kordiimonadales</taxon>
        <taxon>Temperatibacteraceae</taxon>
        <taxon>Temperatibacter</taxon>
    </lineage>
</organism>
<gene>
    <name evidence="1" type="ORF">QGN29_02105</name>
</gene>
<accession>A0AA52H9Q4</accession>
<reference evidence="1" key="1">
    <citation type="submission" date="2023-04" db="EMBL/GenBank/DDBJ databases">
        <title>Complete genome sequence of Temperatibacter marinus.</title>
        <authorList>
            <person name="Rong J.-C."/>
            <person name="Yi M.-L."/>
            <person name="Zhao Q."/>
        </authorList>
    </citation>
    <scope>NUCLEOTIDE SEQUENCE</scope>
    <source>
        <strain evidence="1">NBRC 110045</strain>
    </source>
</reference>
<dbReference type="AlphaFoldDB" id="A0AA52H9Q4"/>
<dbReference type="RefSeq" id="WP_310799008.1">
    <property type="nucleotide sequence ID" value="NZ_CP123872.1"/>
</dbReference>
<dbReference type="InterPro" id="IPR009922">
    <property type="entry name" value="DUF1457"/>
</dbReference>
<sequence>MEALVKPPANVFDVLITAWLKWRDHSSSPIPCRHEIHPKDMTSILPYVMVLDNLKESTASYSLVGEQMKIIYTNNLKSRNIISTRANVITQKKLHKYLIENIQSKHCGTLTRRLAQDSQNRDWHYDVLTLPLLNKDGSYSLIITVDMEPLVEDKKSAWMLVDSLTIDQAILLEIERLDLGEGVFDFPYDLAAGVKNCGVRTI</sequence>
<protein>
    <submittedName>
        <fullName evidence="1">PAS domain-containing protein</fullName>
    </submittedName>
</protein>
<dbReference type="Proteomes" id="UP001268683">
    <property type="component" value="Chromosome"/>
</dbReference>
<evidence type="ECO:0000313" key="1">
    <source>
        <dbReference type="EMBL" id="WND03159.1"/>
    </source>
</evidence>